<name>A0ABS6WSM6_9HYPH</name>
<evidence type="ECO:0000256" key="2">
    <source>
        <dbReference type="SAM" id="SignalP"/>
    </source>
</evidence>
<sequence>MSACRSPFPKQSATPGFGLLAAVLLCAAMTAFAALPAPAGAQDLDAEAVPERVLFVLSGGRWADSSIAPEDSEQSTAVEDPPAEGDDAPDAAETEAQSEKDAAESSQRGYYRLVVLRSADNTSRVHLQQVALTPDGPQVLQTRAIAAINDLGAYVTDVRQEDGGGSAGFSTFVNLKIDPGAGEAETWAVFVDEFGEVAVEQATN</sequence>
<feature type="compositionally biased region" description="Acidic residues" evidence="1">
    <location>
        <begin position="81"/>
        <end position="93"/>
    </location>
</feature>
<gene>
    <name evidence="3" type="ORF">KY465_16830</name>
</gene>
<protein>
    <submittedName>
        <fullName evidence="3">Uncharacterized protein</fullName>
    </submittedName>
</protein>
<keyword evidence="2" id="KW-0732">Signal</keyword>
<proteinExistence type="predicted"/>
<feature type="signal peptide" evidence="2">
    <location>
        <begin position="1"/>
        <end position="33"/>
    </location>
</feature>
<organism evidence="3 4">
    <name type="scientific">Pseudohoeflea coraliihabitans</name>
    <dbReference type="NCBI Taxonomy" id="2860393"/>
    <lineage>
        <taxon>Bacteria</taxon>
        <taxon>Pseudomonadati</taxon>
        <taxon>Pseudomonadota</taxon>
        <taxon>Alphaproteobacteria</taxon>
        <taxon>Hyphomicrobiales</taxon>
        <taxon>Rhizobiaceae</taxon>
        <taxon>Pseudohoeflea</taxon>
    </lineage>
</organism>
<keyword evidence="4" id="KW-1185">Reference proteome</keyword>
<feature type="chain" id="PRO_5046189800" evidence="2">
    <location>
        <begin position="34"/>
        <end position="204"/>
    </location>
</feature>
<accession>A0ABS6WSM6</accession>
<dbReference type="EMBL" id="JAHWQX010000004">
    <property type="protein sequence ID" value="MBW3098947.1"/>
    <property type="molecule type" value="Genomic_DNA"/>
</dbReference>
<feature type="region of interest" description="Disordered" evidence="1">
    <location>
        <begin position="65"/>
        <end position="105"/>
    </location>
</feature>
<dbReference type="Proteomes" id="UP001430804">
    <property type="component" value="Unassembled WGS sequence"/>
</dbReference>
<dbReference type="RefSeq" id="WP_219203241.1">
    <property type="nucleotide sequence ID" value="NZ_JAHWQX010000004.1"/>
</dbReference>
<reference evidence="3" key="1">
    <citation type="submission" date="2021-07" db="EMBL/GenBank/DDBJ databases">
        <title>Pseudohoeflea marina sp. nov. a polyhydroxyalcanoate-producing bacterium.</title>
        <authorList>
            <person name="Zheng W."/>
            <person name="Yu S."/>
            <person name="Huang Y."/>
        </authorList>
    </citation>
    <scope>NUCLEOTIDE SEQUENCE</scope>
    <source>
        <strain evidence="3">DP4N28-3</strain>
    </source>
</reference>
<comment type="caution">
    <text evidence="3">The sequence shown here is derived from an EMBL/GenBank/DDBJ whole genome shotgun (WGS) entry which is preliminary data.</text>
</comment>
<evidence type="ECO:0000313" key="4">
    <source>
        <dbReference type="Proteomes" id="UP001430804"/>
    </source>
</evidence>
<evidence type="ECO:0000256" key="1">
    <source>
        <dbReference type="SAM" id="MobiDB-lite"/>
    </source>
</evidence>
<evidence type="ECO:0000313" key="3">
    <source>
        <dbReference type="EMBL" id="MBW3098947.1"/>
    </source>
</evidence>